<protein>
    <submittedName>
        <fullName evidence="1">Uncharacterized protein</fullName>
    </submittedName>
</protein>
<keyword evidence="2" id="KW-1185">Reference proteome</keyword>
<organism evidence="1 2">
    <name type="scientific">Trichothecium roseum</name>
    <dbReference type="NCBI Taxonomy" id="47278"/>
    <lineage>
        <taxon>Eukaryota</taxon>
        <taxon>Fungi</taxon>
        <taxon>Dikarya</taxon>
        <taxon>Ascomycota</taxon>
        <taxon>Pezizomycotina</taxon>
        <taxon>Sordariomycetes</taxon>
        <taxon>Hypocreomycetidae</taxon>
        <taxon>Hypocreales</taxon>
        <taxon>Hypocreales incertae sedis</taxon>
        <taxon>Trichothecium</taxon>
    </lineage>
</organism>
<evidence type="ECO:0000313" key="1">
    <source>
        <dbReference type="EMBL" id="KAI9905021.1"/>
    </source>
</evidence>
<dbReference type="Proteomes" id="UP001163324">
    <property type="component" value="Chromosome 1"/>
</dbReference>
<name>A0ACC0VEY0_9HYPO</name>
<dbReference type="EMBL" id="CM047940">
    <property type="protein sequence ID" value="KAI9905021.1"/>
    <property type="molecule type" value="Genomic_DNA"/>
</dbReference>
<evidence type="ECO:0000313" key="2">
    <source>
        <dbReference type="Proteomes" id="UP001163324"/>
    </source>
</evidence>
<comment type="caution">
    <text evidence="1">The sequence shown here is derived from an EMBL/GenBank/DDBJ whole genome shotgun (WGS) entry which is preliminary data.</text>
</comment>
<gene>
    <name evidence="1" type="ORF">N3K66_001550</name>
</gene>
<sequence>MGGNKKIDCYLDVASFFSYIAFAELLPNLETLAAHGVEVEFHPVLIAGINQLSGNSPPWKLKAKAAYLSKDSKRAQARVGKPHLAFPRDFLSMAMTASPLRALLFVKANFPAPVFLAAMHHLFESFWAPPHANLTVDEVLREALAGVRLPSGGGPVFGAGEVGAIMDGREAMKGVLRAETERAVELGAFGAPWIWAVNADGKGEAFFGSDRFNHVYKYLGVPFQDVALLPPDAKL</sequence>
<accession>A0ACC0VEY0</accession>
<proteinExistence type="predicted"/>
<reference evidence="1" key="1">
    <citation type="submission" date="2022-10" db="EMBL/GenBank/DDBJ databases">
        <title>Complete Genome of Trichothecium roseum strain YXFP-22015, a Plant Pathogen Isolated from Citrus.</title>
        <authorList>
            <person name="Wang Y."/>
            <person name="Zhu L."/>
        </authorList>
    </citation>
    <scope>NUCLEOTIDE SEQUENCE</scope>
    <source>
        <strain evidence="1">YXFP-22015</strain>
    </source>
</reference>